<evidence type="ECO:0000313" key="3">
    <source>
        <dbReference type="EMBL" id="SET97654.1"/>
    </source>
</evidence>
<protein>
    <submittedName>
        <fullName evidence="3">Uncharacterized protein</fullName>
    </submittedName>
</protein>
<evidence type="ECO:0000313" key="2">
    <source>
        <dbReference type="EMBL" id="HEF26047.1"/>
    </source>
</evidence>
<reference evidence="3 4" key="1">
    <citation type="submission" date="2016-10" db="EMBL/GenBank/DDBJ databases">
        <authorList>
            <person name="de Groot N.N."/>
        </authorList>
    </citation>
    <scope>NUCLEOTIDE SEQUENCE [LARGE SCALE GENOMIC DNA]</scope>
    <source>
        <strain evidence="3 4">DSM 11363</strain>
    </source>
</reference>
<dbReference type="Proteomes" id="UP000182332">
    <property type="component" value="Unassembled WGS sequence"/>
</dbReference>
<reference evidence="2" key="2">
    <citation type="journal article" date="2020" name="mSystems">
        <title>Genome- and Community-Level Interaction Insights into Carbon Utilization and Element Cycling Functions of Hydrothermarchaeota in Hydrothermal Sediment.</title>
        <authorList>
            <person name="Zhou Z."/>
            <person name="Liu Y."/>
            <person name="Xu W."/>
            <person name="Pan J."/>
            <person name="Luo Z.H."/>
            <person name="Li M."/>
        </authorList>
    </citation>
    <scope>NUCLEOTIDE SEQUENCE [LARGE SCALE GENOMIC DNA]</scope>
    <source>
        <strain evidence="2">SpSt-200</strain>
    </source>
</reference>
<gene>
    <name evidence="2" type="ORF">ENP23_09740</name>
    <name evidence="3" type="ORF">SAMN05216197_13830</name>
</gene>
<feature type="compositionally biased region" description="Polar residues" evidence="1">
    <location>
        <begin position="21"/>
        <end position="37"/>
    </location>
</feature>
<feature type="region of interest" description="Disordered" evidence="1">
    <location>
        <begin position="21"/>
        <end position="53"/>
    </location>
</feature>
<dbReference type="EMBL" id="DSIN01000019">
    <property type="protein sequence ID" value="HEF26047.1"/>
    <property type="molecule type" value="Genomic_DNA"/>
</dbReference>
<proteinExistence type="predicted"/>
<evidence type="ECO:0000313" key="4">
    <source>
        <dbReference type="Proteomes" id="UP000182332"/>
    </source>
</evidence>
<name>A0A1I0IL31_9PSED</name>
<organism evidence="3 4">
    <name type="scientific">Pseudomonas graminis</name>
    <dbReference type="NCBI Taxonomy" id="158627"/>
    <lineage>
        <taxon>Bacteria</taxon>
        <taxon>Pseudomonadati</taxon>
        <taxon>Pseudomonadota</taxon>
        <taxon>Gammaproteobacteria</taxon>
        <taxon>Pseudomonadales</taxon>
        <taxon>Pseudomonadaceae</taxon>
        <taxon>Pseudomonas</taxon>
    </lineage>
</organism>
<accession>A0A1I0IL31</accession>
<sequence>MNPIRPYQGQQPAFHIPESAQLHSSNAPTSTRSSNQAYPADLAPSRNRSVAMPSKVKVGGDSFLIGTLRSRLDAQSRAYLRTALNPDENTPTTQRQDGIVSYLVQHETDDNQTPGPDVLAVSVDVDQNKYLKSLVAARVSDKETVLDLRFDSKLGHFAEKLISGLRSKTADNVQASMLKNGPKWYWELESGEDLTLKKLSAENIGTLRGEVNAANLKGYEKAFIKSLIDEPLYITHAAPSDADIKRPDGTVSLFSRRKLEERQIAFNTENTTDHDIDMLANDDHVFFSLEAGDQPQKDSSRFGDKLMRFKFDQPKILSHATLHLVDPLTAIPPSVGLRFDAIEEHMDEEEAADAIDKLESRAFTPGEATFHGPHMKIGLALSIIQTCRNSMPDDMSRELLEGESVNRVINGLFRPTVMVPRHFFDKPVDESDILIN</sequence>
<dbReference type="AlphaFoldDB" id="A0A1I0IL31"/>
<dbReference type="OrthoDB" id="6506850at2"/>
<evidence type="ECO:0000256" key="1">
    <source>
        <dbReference type="SAM" id="MobiDB-lite"/>
    </source>
</evidence>
<dbReference type="EMBL" id="FOHW01000038">
    <property type="protein sequence ID" value="SET97654.1"/>
    <property type="molecule type" value="Genomic_DNA"/>
</dbReference>
<dbReference type="RefSeq" id="WP_074892505.1">
    <property type="nucleotide sequence ID" value="NZ_FOHW01000038.1"/>
</dbReference>